<accession>A0AAD6RGR6</accession>
<dbReference type="AlphaFoldDB" id="A0AAD6RGR6"/>
<proteinExistence type="predicted"/>
<reference evidence="1" key="1">
    <citation type="journal article" date="2023" name="Mol. Ecol. Resour.">
        <title>Chromosome-level genome assembly of a triploid poplar Populus alba 'Berolinensis'.</title>
        <authorList>
            <person name="Chen S."/>
            <person name="Yu Y."/>
            <person name="Wang X."/>
            <person name="Wang S."/>
            <person name="Zhang T."/>
            <person name="Zhou Y."/>
            <person name="He R."/>
            <person name="Meng N."/>
            <person name="Wang Y."/>
            <person name="Liu W."/>
            <person name="Liu Z."/>
            <person name="Liu J."/>
            <person name="Guo Q."/>
            <person name="Huang H."/>
            <person name="Sederoff R.R."/>
            <person name="Wang G."/>
            <person name="Qu G."/>
            <person name="Chen S."/>
        </authorList>
    </citation>
    <scope>NUCLEOTIDE SEQUENCE</scope>
    <source>
        <strain evidence="1">SC-2020</strain>
    </source>
</reference>
<comment type="caution">
    <text evidence="1">The sequence shown here is derived from an EMBL/GenBank/DDBJ whole genome shotgun (WGS) entry which is preliminary data.</text>
</comment>
<organism evidence="1 2">
    <name type="scientific">Populus alba x Populus x berolinensis</name>
    <dbReference type="NCBI Taxonomy" id="444605"/>
    <lineage>
        <taxon>Eukaryota</taxon>
        <taxon>Viridiplantae</taxon>
        <taxon>Streptophyta</taxon>
        <taxon>Embryophyta</taxon>
        <taxon>Tracheophyta</taxon>
        <taxon>Spermatophyta</taxon>
        <taxon>Magnoliopsida</taxon>
        <taxon>eudicotyledons</taxon>
        <taxon>Gunneridae</taxon>
        <taxon>Pentapetalae</taxon>
        <taxon>rosids</taxon>
        <taxon>fabids</taxon>
        <taxon>Malpighiales</taxon>
        <taxon>Salicaceae</taxon>
        <taxon>Saliceae</taxon>
        <taxon>Populus</taxon>
    </lineage>
</organism>
<evidence type="ECO:0000313" key="2">
    <source>
        <dbReference type="Proteomes" id="UP001164929"/>
    </source>
</evidence>
<keyword evidence="2" id="KW-1185">Reference proteome</keyword>
<evidence type="ECO:0000313" key="1">
    <source>
        <dbReference type="EMBL" id="KAJ7008713.1"/>
    </source>
</evidence>
<sequence>MPCSPKQDTQEFKAVRRIPGITTEGWQRVVGALLMGETFHAVNLDSICIVAEIIISDS</sequence>
<protein>
    <submittedName>
        <fullName evidence="1">Uncharacterized protein</fullName>
    </submittedName>
</protein>
<dbReference type="Proteomes" id="UP001164929">
    <property type="component" value="Chromosome 2"/>
</dbReference>
<dbReference type="EMBL" id="JAQIZT010000002">
    <property type="protein sequence ID" value="KAJ7008713.1"/>
    <property type="molecule type" value="Genomic_DNA"/>
</dbReference>
<name>A0AAD6RGR6_9ROSI</name>
<gene>
    <name evidence="1" type="ORF">NC653_007393</name>
</gene>